<dbReference type="GO" id="GO:0052572">
    <property type="term" value="P:response to host immune response"/>
    <property type="evidence" value="ECO:0007669"/>
    <property type="project" value="TreeGrafter"/>
</dbReference>
<dbReference type="FunFam" id="1.20.1260.20:FF:000001">
    <property type="entry name" value="PPE family protein PPE41"/>
    <property type="match status" value="1"/>
</dbReference>
<accession>A0A7Z7IP77</accession>
<evidence type="ECO:0000259" key="3">
    <source>
        <dbReference type="Pfam" id="PF12484"/>
    </source>
</evidence>
<protein>
    <submittedName>
        <fullName evidence="4">Putative PPE family protein PPE32</fullName>
    </submittedName>
</protein>
<dbReference type="RefSeq" id="WP_186244733.1">
    <property type="nucleotide sequence ID" value="NZ_OCTY01000002.1"/>
</dbReference>
<evidence type="ECO:0000259" key="2">
    <source>
        <dbReference type="Pfam" id="PF00823"/>
    </source>
</evidence>
<dbReference type="Pfam" id="PF00823">
    <property type="entry name" value="PPE"/>
    <property type="match status" value="1"/>
</dbReference>
<dbReference type="AlphaFoldDB" id="A0A7Z7IP77"/>
<evidence type="ECO:0000313" key="5">
    <source>
        <dbReference type="Proteomes" id="UP000554965"/>
    </source>
</evidence>
<feature type="domain" description="PPE family C-terminal" evidence="3">
    <location>
        <begin position="288"/>
        <end position="362"/>
    </location>
</feature>
<dbReference type="Gene3D" id="1.20.1260.20">
    <property type="entry name" value="PPE superfamily"/>
    <property type="match status" value="1"/>
</dbReference>
<comment type="caution">
    <text evidence="4">The sequence shown here is derived from an EMBL/GenBank/DDBJ whole genome shotgun (WGS) entry which is preliminary data.</text>
</comment>
<dbReference type="InterPro" id="IPR022171">
    <property type="entry name" value="PPE_C"/>
</dbReference>
<comment type="similarity">
    <text evidence="1">Belongs to the mycobacterial PPE family.</text>
</comment>
<gene>
    <name evidence="4" type="ORF">MSIMFB_04757</name>
</gene>
<proteinExistence type="inferred from homology"/>
<dbReference type="InterPro" id="IPR000030">
    <property type="entry name" value="PPE_dom"/>
</dbReference>
<organism evidence="4 5">
    <name type="scientific">Mycobacterium simulans</name>
    <dbReference type="NCBI Taxonomy" id="627089"/>
    <lineage>
        <taxon>Bacteria</taxon>
        <taxon>Bacillati</taxon>
        <taxon>Actinomycetota</taxon>
        <taxon>Actinomycetes</taxon>
        <taxon>Mycobacteriales</taxon>
        <taxon>Mycobacteriaceae</taxon>
        <taxon>Mycobacterium</taxon>
    </lineage>
</organism>
<evidence type="ECO:0000313" key="4">
    <source>
        <dbReference type="EMBL" id="SOJ57281.1"/>
    </source>
</evidence>
<dbReference type="PANTHER" id="PTHR46766:SF1">
    <property type="entry name" value="GLUTAMINE-RICH PROTEIN 2"/>
    <property type="match status" value="1"/>
</dbReference>
<dbReference type="Pfam" id="PF12484">
    <property type="entry name" value="PPE-SVP"/>
    <property type="match status" value="1"/>
</dbReference>
<evidence type="ECO:0000256" key="1">
    <source>
        <dbReference type="ARBA" id="ARBA00010652"/>
    </source>
</evidence>
<dbReference type="Proteomes" id="UP000554965">
    <property type="component" value="Unassembled WGS sequence"/>
</dbReference>
<name>A0A7Z7IP77_9MYCO</name>
<dbReference type="EMBL" id="OCTY01000002">
    <property type="protein sequence ID" value="SOJ57281.1"/>
    <property type="molecule type" value="Genomic_DNA"/>
</dbReference>
<dbReference type="SUPFAM" id="SSF140459">
    <property type="entry name" value="PE/PPE dimer-like"/>
    <property type="match status" value="1"/>
</dbReference>
<feature type="domain" description="PPE" evidence="2">
    <location>
        <begin position="3"/>
        <end position="163"/>
    </location>
</feature>
<sequence>MVYGALPPEINSGRMYAGPGAGSMLAAAAAWDGLAIDLNTTAIAVGSGITGLISGPWLGANAITMAAAAAPYVTWLNATAAQAEQAASQAKAAAAAYEVAHAMTVHPALVAANRAQLMALIATNILGQNTPAIAVTEAQYGEMWAQDATAMYGYVAGSAAATRLMPFTQPPQPVNPAGPASQAAAVAQATGNSVATNISTVLSGLISVLPGAGESALPGWIQDLDTVMSIFGTPFFVCTSSAGLMMSMMSTIKGLFPAAAAVGSEIATSLGSAATGALSSAGLTGAVSAGLGEASTVGLLSVPPAWAASAPTLSHAAVAALPGTVANAVPSLGSTTPGLLGGMPLSGAAGRADAAANAAQDGITPLRVLPELVG</sequence>
<reference evidence="4 5" key="1">
    <citation type="submission" date="2017-10" db="EMBL/GenBank/DDBJ databases">
        <authorList>
            <consortium name="Urmite Genomes"/>
        </authorList>
    </citation>
    <scope>NUCLEOTIDE SEQUENCE [LARGE SCALE GENOMIC DNA]</scope>
    <source>
        <strain evidence="4 5">FB-527</strain>
    </source>
</reference>
<keyword evidence="5" id="KW-1185">Reference proteome</keyword>
<dbReference type="PANTHER" id="PTHR46766">
    <property type="entry name" value="GLUTAMINE-RICH PROTEIN 2"/>
    <property type="match status" value="1"/>
</dbReference>
<dbReference type="InterPro" id="IPR038332">
    <property type="entry name" value="PPE_sf"/>
</dbReference>